<name>A0A1I5FHL0_9RHOB</name>
<dbReference type="InterPro" id="IPR014162">
    <property type="entry name" value="CpoB_C"/>
</dbReference>
<dbReference type="InterPro" id="IPR019734">
    <property type="entry name" value="TPR_rpt"/>
</dbReference>
<dbReference type="InterPro" id="IPR034706">
    <property type="entry name" value="CpoB"/>
</dbReference>
<keyword evidence="1" id="KW-0574">Periplasm</keyword>
<dbReference type="EMBL" id="FOVP01000020">
    <property type="protein sequence ID" value="SFO23109.1"/>
    <property type="molecule type" value="Genomic_DNA"/>
</dbReference>
<dbReference type="STRING" id="1005928.SAMN04487859_12010"/>
<dbReference type="Proteomes" id="UP000198599">
    <property type="component" value="Unassembled WGS sequence"/>
</dbReference>
<dbReference type="GO" id="GO:0030288">
    <property type="term" value="C:outer membrane-bounded periplasmic space"/>
    <property type="evidence" value="ECO:0007669"/>
    <property type="project" value="UniProtKB-UniRule"/>
</dbReference>
<comment type="function">
    <text evidence="1">Mediates coordination of peptidoglycan synthesis and outer membrane constriction during cell division.</text>
</comment>
<organism evidence="2 3">
    <name type="scientific">Roseovarius lutimaris</name>
    <dbReference type="NCBI Taxonomy" id="1005928"/>
    <lineage>
        <taxon>Bacteria</taxon>
        <taxon>Pseudomonadati</taxon>
        <taxon>Pseudomonadota</taxon>
        <taxon>Alphaproteobacteria</taxon>
        <taxon>Rhodobacterales</taxon>
        <taxon>Roseobacteraceae</taxon>
        <taxon>Roseovarius</taxon>
    </lineage>
</organism>
<evidence type="ECO:0000256" key="1">
    <source>
        <dbReference type="HAMAP-Rule" id="MF_02066"/>
    </source>
</evidence>
<comment type="subcellular location">
    <subcellularLocation>
        <location evidence="1">Periplasm</location>
    </subcellularLocation>
</comment>
<dbReference type="HAMAP" id="MF_02066">
    <property type="entry name" value="CpoB"/>
    <property type="match status" value="1"/>
</dbReference>
<dbReference type="InterPro" id="IPR011990">
    <property type="entry name" value="TPR-like_helical_dom_sf"/>
</dbReference>
<dbReference type="GO" id="GO:0043093">
    <property type="term" value="P:FtsZ-dependent cytokinesis"/>
    <property type="evidence" value="ECO:0007669"/>
    <property type="project" value="UniProtKB-UniRule"/>
</dbReference>
<dbReference type="OrthoDB" id="9763909at2"/>
<feature type="chain" id="PRO_5011800986" description="Cell division coordinator CpoB" evidence="1">
    <location>
        <begin position="22"/>
        <end position="277"/>
    </location>
</feature>
<proteinExistence type="inferred from homology"/>
<keyword evidence="3" id="KW-1185">Reference proteome</keyword>
<gene>
    <name evidence="1" type="primary">cpoB</name>
    <name evidence="2" type="ORF">SAMN04487859_12010</name>
</gene>
<dbReference type="RefSeq" id="WP_092841237.1">
    <property type="nucleotide sequence ID" value="NZ_FOVP01000020.1"/>
</dbReference>
<dbReference type="Gene3D" id="1.25.40.10">
    <property type="entry name" value="Tetratricopeptide repeat domain"/>
    <property type="match status" value="1"/>
</dbReference>
<dbReference type="SUPFAM" id="SSF48452">
    <property type="entry name" value="TPR-like"/>
    <property type="match status" value="1"/>
</dbReference>
<evidence type="ECO:0000313" key="2">
    <source>
        <dbReference type="EMBL" id="SFO23109.1"/>
    </source>
</evidence>
<dbReference type="NCBIfam" id="TIGR02795">
    <property type="entry name" value="tol_pal_ybgF"/>
    <property type="match status" value="1"/>
</dbReference>
<protein>
    <recommendedName>
        <fullName evidence="1">Cell division coordinator CpoB</fullName>
    </recommendedName>
</protein>
<comment type="similarity">
    <text evidence="1">Belongs to the CpoB family.</text>
</comment>
<evidence type="ECO:0000313" key="3">
    <source>
        <dbReference type="Proteomes" id="UP000198599"/>
    </source>
</evidence>
<keyword evidence="1" id="KW-0732">Signal</keyword>
<keyword evidence="1" id="KW-0132">Cell division</keyword>
<dbReference type="Pfam" id="PF13174">
    <property type="entry name" value="TPR_6"/>
    <property type="match status" value="1"/>
</dbReference>
<sequence length="277" mass="29173" precursor="true">MRHFVKLLICVALLGPAGASAQSSETIADIRQELSVLFVELQKLKRELSTTGSAGQLGSGGSLVDRVNAIESEVQRLTKKTEELEFRIDRVVTDGTNRVGDLEFRLCEMDEACDIGTLEPGSTLGGVEPATGGGGGGFVTPVQNDETPQLAVGEQADFERAEAALQAGQFTEAAAQFAAFQTDYPGGPLSGRAGLMRGEALEGANQQSDAARAYLETFSADPNGPEAPEALYRLGRSLGRLGQTDEACVTLGQVAARYPQSDSVTRAQGEMTNLGCQ</sequence>
<keyword evidence="1" id="KW-0131">Cell cycle</keyword>
<keyword evidence="1" id="KW-0175">Coiled coil</keyword>
<feature type="coiled-coil region" evidence="1">
    <location>
        <begin position="27"/>
        <end position="87"/>
    </location>
</feature>
<feature type="signal peptide" evidence="1">
    <location>
        <begin position="1"/>
        <end position="21"/>
    </location>
</feature>
<reference evidence="3" key="1">
    <citation type="submission" date="2016-10" db="EMBL/GenBank/DDBJ databases">
        <authorList>
            <person name="Varghese N."/>
            <person name="Submissions S."/>
        </authorList>
    </citation>
    <scope>NUCLEOTIDE SEQUENCE [LARGE SCALE GENOMIC DNA]</scope>
    <source>
        <strain evidence="3">DSM 28463</strain>
    </source>
</reference>
<dbReference type="Pfam" id="PF13432">
    <property type="entry name" value="TPR_16"/>
    <property type="match status" value="1"/>
</dbReference>
<dbReference type="AlphaFoldDB" id="A0A1I5FHL0"/>
<accession>A0A1I5FHL0</accession>